<evidence type="ECO:0000256" key="4">
    <source>
        <dbReference type="ARBA" id="ARBA00022692"/>
    </source>
</evidence>
<proteinExistence type="inferred from homology"/>
<dbReference type="InterPro" id="IPR018086">
    <property type="entry name" value="NADH_UbQ_OxRdtase_su1_CS"/>
</dbReference>
<comment type="catalytic activity">
    <reaction evidence="8">
        <text>a ubiquinone + NADH + 5 H(+)(in) = a ubiquinol + NAD(+) + 4 H(+)(out)</text>
        <dbReference type="Rhea" id="RHEA:29091"/>
        <dbReference type="Rhea" id="RHEA-COMP:9565"/>
        <dbReference type="Rhea" id="RHEA-COMP:9566"/>
        <dbReference type="ChEBI" id="CHEBI:15378"/>
        <dbReference type="ChEBI" id="CHEBI:16389"/>
        <dbReference type="ChEBI" id="CHEBI:17976"/>
        <dbReference type="ChEBI" id="CHEBI:57540"/>
        <dbReference type="ChEBI" id="CHEBI:57945"/>
        <dbReference type="EC" id="7.1.1.2"/>
    </reaction>
</comment>
<evidence type="ECO:0000256" key="5">
    <source>
        <dbReference type="ARBA" id="ARBA00022989"/>
    </source>
</evidence>
<dbReference type="EC" id="7.1.1.2" evidence="8"/>
<evidence type="ECO:0000256" key="7">
    <source>
        <dbReference type="RuleBase" id="RU000471"/>
    </source>
</evidence>
<feature type="transmembrane region" description="Helical" evidence="9">
    <location>
        <begin position="168"/>
        <end position="187"/>
    </location>
</feature>
<dbReference type="PROSITE" id="PS00667">
    <property type="entry name" value="COMPLEX1_ND1_1"/>
    <property type="match status" value="1"/>
</dbReference>
<gene>
    <name evidence="11" type="primary">nad1</name>
</gene>
<sequence>MMSCFLVMVLMLVSVAFFIVTERKGLGMLQLRQGPNKASFKGALQAIADGVKLFKKEFSFPFSVSKNMYLLGPFLCFFCAYSLWLLFPSYWHSLSFEGGLLFFLCVSCFSVYGVFLVGWVCDSRYAFLGAMRAVAQSVSYEVFLSTSLFCPLLLVGSFDLVSIREFSFSNMLVGLEVLLLWLIAVLAETNRAPFDFVEGESELVAGYNVEYGGVGFALIALAEYSNIMFMSLLVGLLFFSEGMQLKIFGDIIIMFWMVFFSYFMVWVRGVVPRFRYDLLMNLCWVVLLPFSLCIFSFMMGFSL</sequence>
<dbReference type="GO" id="GO:0009060">
    <property type="term" value="P:aerobic respiration"/>
    <property type="evidence" value="ECO:0007669"/>
    <property type="project" value="TreeGrafter"/>
</dbReference>
<comment type="similarity">
    <text evidence="2 7">Belongs to the complex I subunit 1 family.</text>
</comment>
<feature type="transmembrane region" description="Helical" evidence="9">
    <location>
        <begin position="99"/>
        <end position="120"/>
    </location>
</feature>
<feature type="transmembrane region" description="Helical" evidence="9">
    <location>
        <begin position="68"/>
        <end position="87"/>
    </location>
</feature>
<evidence type="ECO:0000256" key="8">
    <source>
        <dbReference type="RuleBase" id="RU000473"/>
    </source>
</evidence>
<organism evidence="11">
    <name type="scientific">Arctica islandica</name>
    <name type="common">Ocean quahog</name>
    <name type="synonym">Venus islandica</name>
    <dbReference type="NCBI Taxonomy" id="59239"/>
    <lineage>
        <taxon>Eukaryota</taxon>
        <taxon>Metazoa</taxon>
        <taxon>Spiralia</taxon>
        <taxon>Lophotrochozoa</taxon>
        <taxon>Mollusca</taxon>
        <taxon>Bivalvia</taxon>
        <taxon>Autobranchia</taxon>
        <taxon>Heteroconchia</taxon>
        <taxon>Euheterodonta</taxon>
        <taxon>Imparidentia</taxon>
        <taxon>Neoheterodontei</taxon>
        <taxon>Venerida</taxon>
        <taxon>Arcticoidea</taxon>
        <taxon>Arcticidae</taxon>
        <taxon>Arctica</taxon>
    </lineage>
</organism>
<reference evidence="11" key="2">
    <citation type="journal article" date="2013" name="PLoS ONE">
        <title>The mitochondrial genome of Arctica islandica; Phylogeny and variation.</title>
        <authorList>
            <person name="Glockner G."/>
            <person name="Heinze I."/>
            <person name="Platzer M."/>
            <person name="Held C."/>
            <person name="Abele D."/>
        </authorList>
    </citation>
    <scope>NUCLEOTIDE SEQUENCE</scope>
</reference>
<feature type="signal peptide" evidence="10">
    <location>
        <begin position="1"/>
        <end position="16"/>
    </location>
</feature>
<keyword evidence="6 9" id="KW-0472">Membrane</keyword>
<keyword evidence="8" id="KW-0830">Ubiquinone</keyword>
<keyword evidence="7" id="KW-0520">NAD</keyword>
<dbReference type="AlphaFoldDB" id="T1QR53"/>
<evidence type="ECO:0000256" key="10">
    <source>
        <dbReference type="SAM" id="SignalP"/>
    </source>
</evidence>
<evidence type="ECO:0000256" key="6">
    <source>
        <dbReference type="ARBA" id="ARBA00023136"/>
    </source>
</evidence>
<dbReference type="PROSITE" id="PS00668">
    <property type="entry name" value="COMPLEX1_ND1_2"/>
    <property type="match status" value="1"/>
</dbReference>
<evidence type="ECO:0000256" key="2">
    <source>
        <dbReference type="ARBA" id="ARBA00010535"/>
    </source>
</evidence>
<dbReference type="InterPro" id="IPR001694">
    <property type="entry name" value="NADH_UbQ_OxRdtase_su1/FPO"/>
</dbReference>
<comment type="subcellular location">
    <subcellularLocation>
        <location evidence="1">Membrane</location>
        <topology evidence="1">Multi-pass membrane protein</topology>
    </subcellularLocation>
    <subcellularLocation>
        <location evidence="7">Mitochondrion inner membrane</location>
        <topology evidence="7">Multi-pass membrane protein</topology>
    </subcellularLocation>
</comment>
<dbReference type="GO" id="GO:0008137">
    <property type="term" value="F:NADH dehydrogenase (ubiquinone) activity"/>
    <property type="evidence" value="ECO:0007669"/>
    <property type="project" value="UniProtKB-EC"/>
</dbReference>
<keyword evidence="8 11" id="KW-0496">Mitochondrion</keyword>
<dbReference type="EMBL" id="KF363951">
    <property type="protein sequence ID" value="AGW53604.1"/>
    <property type="molecule type" value="Genomic_DNA"/>
</dbReference>
<dbReference type="GO" id="GO:0005743">
    <property type="term" value="C:mitochondrial inner membrane"/>
    <property type="evidence" value="ECO:0007669"/>
    <property type="project" value="UniProtKB-SubCell"/>
</dbReference>
<feature type="transmembrane region" description="Helical" evidence="9">
    <location>
        <begin position="140"/>
        <end position="161"/>
    </location>
</feature>
<dbReference type="PANTHER" id="PTHR11432">
    <property type="entry name" value="NADH DEHYDROGENASE SUBUNIT 1"/>
    <property type="match status" value="1"/>
</dbReference>
<dbReference type="EMBL" id="KC197241">
    <property type="protein sequence ID" value="AGC84105.1"/>
    <property type="molecule type" value="Genomic_DNA"/>
</dbReference>
<dbReference type="PANTHER" id="PTHR11432:SF3">
    <property type="entry name" value="NADH-UBIQUINONE OXIDOREDUCTASE CHAIN 1"/>
    <property type="match status" value="1"/>
</dbReference>
<evidence type="ECO:0000256" key="9">
    <source>
        <dbReference type="SAM" id="Phobius"/>
    </source>
</evidence>
<keyword evidence="5 9" id="KW-1133">Transmembrane helix</keyword>
<name>T1QR53_ARCIS</name>
<dbReference type="EMBL" id="KF363952">
    <property type="protein sequence ID" value="AGW53616.1"/>
    <property type="molecule type" value="Genomic_DNA"/>
</dbReference>
<keyword evidence="10" id="KW-0732">Signal</keyword>
<feature type="chain" id="PRO_5007729169" description="NADH-ubiquinone oxidoreductase chain 1" evidence="10">
    <location>
        <begin position="17"/>
        <end position="303"/>
    </location>
</feature>
<accession>T1QR53</accession>
<dbReference type="GO" id="GO:0003954">
    <property type="term" value="F:NADH dehydrogenase activity"/>
    <property type="evidence" value="ECO:0007669"/>
    <property type="project" value="TreeGrafter"/>
</dbReference>
<protein>
    <recommendedName>
        <fullName evidence="3 8">NADH-ubiquinone oxidoreductase chain 1</fullName>
        <ecNumber evidence="8">7.1.1.2</ecNumber>
    </recommendedName>
</protein>
<evidence type="ECO:0000256" key="1">
    <source>
        <dbReference type="ARBA" id="ARBA00004141"/>
    </source>
</evidence>
<dbReference type="Pfam" id="PF00146">
    <property type="entry name" value="NADHdh"/>
    <property type="match status" value="1"/>
</dbReference>
<feature type="transmembrane region" description="Helical" evidence="9">
    <location>
        <begin position="279"/>
        <end position="301"/>
    </location>
</feature>
<evidence type="ECO:0000313" key="11">
    <source>
        <dbReference type="EMBL" id="AGC84105.1"/>
    </source>
</evidence>
<feature type="transmembrane region" description="Helical" evidence="9">
    <location>
        <begin position="247"/>
        <end position="267"/>
    </location>
</feature>
<feature type="transmembrane region" description="Helical" evidence="9">
    <location>
        <begin position="216"/>
        <end position="240"/>
    </location>
</feature>
<keyword evidence="4 7" id="KW-0812">Transmembrane</keyword>
<geneLocation type="mitochondrion" evidence="11"/>
<evidence type="ECO:0000256" key="3">
    <source>
        <dbReference type="ARBA" id="ARBA00021009"/>
    </source>
</evidence>
<reference evidence="11" key="1">
    <citation type="submission" date="2012-11" db="EMBL/GenBank/DDBJ databases">
        <authorList>
            <person name="Gloeckner G."/>
            <person name="Abele D."/>
        </authorList>
    </citation>
    <scope>NUCLEOTIDE SEQUENCE</scope>
</reference>